<dbReference type="InterPro" id="IPR003439">
    <property type="entry name" value="ABC_transporter-like_ATP-bd"/>
</dbReference>
<organism evidence="2 3">
    <name type="scientific">Streptococcus troglodytae</name>
    <dbReference type="NCBI Taxonomy" id="1111760"/>
    <lineage>
        <taxon>Bacteria</taxon>
        <taxon>Bacillati</taxon>
        <taxon>Bacillota</taxon>
        <taxon>Bacilli</taxon>
        <taxon>Lactobacillales</taxon>
        <taxon>Streptococcaceae</taxon>
        <taxon>Streptococcus</taxon>
    </lineage>
</organism>
<dbReference type="GO" id="GO:0016887">
    <property type="term" value="F:ATP hydrolysis activity"/>
    <property type="evidence" value="ECO:0007669"/>
    <property type="project" value="InterPro"/>
</dbReference>
<feature type="domain" description="ABC transporter" evidence="1">
    <location>
        <begin position="10"/>
        <end position="92"/>
    </location>
</feature>
<reference evidence="2 3" key="1">
    <citation type="journal article" date="2016" name="Microbiol. Immunol.">
        <title>Complete genome sequence of Streptococcus troglodytae TKU31 isolated from the oral cavity of a chimpanzee (Pan troglodytes).</title>
        <authorList>
            <person name="Okamoto M."/>
            <person name="Naito M."/>
            <person name="Miyanohara M."/>
            <person name="Imai S."/>
            <person name="Nomura Y."/>
            <person name="Saito W."/>
            <person name="Momoi Y."/>
            <person name="Takada K."/>
            <person name="Miyabe-Nishiwaki T."/>
            <person name="Tomonaga M."/>
            <person name="Hanada N."/>
        </authorList>
    </citation>
    <scope>NUCLEOTIDE SEQUENCE [LARGE SCALE GENOMIC DNA]</scope>
    <source>
        <strain evidence="3">TKU 31</strain>
    </source>
</reference>
<dbReference type="AlphaFoldDB" id="A0A1L7LM62"/>
<name>A0A1L7LM62_9STRE</name>
<evidence type="ECO:0000313" key="2">
    <source>
        <dbReference type="EMBL" id="BAQ25210.1"/>
    </source>
</evidence>
<dbReference type="EMBL" id="AP014612">
    <property type="protein sequence ID" value="BAQ25210.1"/>
    <property type="molecule type" value="Genomic_DNA"/>
</dbReference>
<accession>A0A1L7LM62</accession>
<dbReference type="PANTHER" id="PTHR43394">
    <property type="entry name" value="ATP-DEPENDENT PERMEASE MDL1, MITOCHONDRIAL"/>
    <property type="match status" value="1"/>
</dbReference>
<dbReference type="SUPFAM" id="SSF52540">
    <property type="entry name" value="P-loop containing nucleoside triphosphate hydrolases"/>
    <property type="match status" value="1"/>
</dbReference>
<dbReference type="InterPro" id="IPR039421">
    <property type="entry name" value="Type_1_exporter"/>
</dbReference>
<evidence type="ECO:0000313" key="3">
    <source>
        <dbReference type="Proteomes" id="UP000217758"/>
    </source>
</evidence>
<dbReference type="InterPro" id="IPR027417">
    <property type="entry name" value="P-loop_NTPase"/>
</dbReference>
<dbReference type="Proteomes" id="UP000217758">
    <property type="component" value="Chromosome"/>
</dbReference>
<gene>
    <name evidence="2" type="ORF">SRT_19490</name>
</gene>
<dbReference type="GO" id="GO:0005524">
    <property type="term" value="F:ATP binding"/>
    <property type="evidence" value="ECO:0007669"/>
    <property type="project" value="UniProtKB-KW"/>
</dbReference>
<keyword evidence="2" id="KW-0547">Nucleotide-binding</keyword>
<keyword evidence="3" id="KW-1185">Reference proteome</keyword>
<evidence type="ECO:0000259" key="1">
    <source>
        <dbReference type="Pfam" id="PF00005"/>
    </source>
</evidence>
<sequence>MTNVQSTVDQSPYIFDTTVRNNITLFQNDNFDESILIDILKKVNLYDEFLSNGLLEYQCGDNGCNLSGGQKQKIALARALIRKYKIYLLDEISANLDHKNSQQLHNLLFNLNISFIEISHHFDMKDSRYTAVYRLNRTGNLEK</sequence>
<dbReference type="GO" id="GO:0015421">
    <property type="term" value="F:ABC-type oligopeptide transporter activity"/>
    <property type="evidence" value="ECO:0007669"/>
    <property type="project" value="TreeGrafter"/>
</dbReference>
<dbReference type="RefSeq" id="WP_223213955.1">
    <property type="nucleotide sequence ID" value="NZ_AP014612.1"/>
</dbReference>
<dbReference type="KEGG" id="strg:SRT_19490"/>
<proteinExistence type="predicted"/>
<keyword evidence="2" id="KW-0067">ATP-binding</keyword>
<dbReference type="Pfam" id="PF00005">
    <property type="entry name" value="ABC_tran"/>
    <property type="match status" value="1"/>
</dbReference>
<dbReference type="Gene3D" id="3.40.50.300">
    <property type="entry name" value="P-loop containing nucleotide triphosphate hydrolases"/>
    <property type="match status" value="1"/>
</dbReference>
<dbReference type="PANTHER" id="PTHR43394:SF1">
    <property type="entry name" value="ATP-BINDING CASSETTE SUB-FAMILY B MEMBER 10, MITOCHONDRIAL"/>
    <property type="match status" value="1"/>
</dbReference>
<protein>
    <submittedName>
        <fullName evidence="2">Drug efflux ABC transporter ATP-binding protein/permease</fullName>
    </submittedName>
</protein>